<feature type="region of interest" description="Disordered" evidence="1">
    <location>
        <begin position="46"/>
        <end position="75"/>
    </location>
</feature>
<name>A0AAP0PQI5_9MAGN</name>
<dbReference type="EMBL" id="JBBNAE010000001">
    <property type="protein sequence ID" value="KAK9153038.1"/>
    <property type="molecule type" value="Genomic_DNA"/>
</dbReference>
<dbReference type="AlphaFoldDB" id="A0AAP0PQI5"/>
<evidence type="ECO:0000313" key="3">
    <source>
        <dbReference type="Proteomes" id="UP001417504"/>
    </source>
</evidence>
<evidence type="ECO:0000256" key="1">
    <source>
        <dbReference type="SAM" id="MobiDB-lite"/>
    </source>
</evidence>
<comment type="caution">
    <text evidence="2">The sequence shown here is derived from an EMBL/GenBank/DDBJ whole genome shotgun (WGS) entry which is preliminary data.</text>
</comment>
<keyword evidence="3" id="KW-1185">Reference proteome</keyword>
<evidence type="ECO:0000313" key="2">
    <source>
        <dbReference type="EMBL" id="KAK9153038.1"/>
    </source>
</evidence>
<organism evidence="2 3">
    <name type="scientific">Stephania japonica</name>
    <dbReference type="NCBI Taxonomy" id="461633"/>
    <lineage>
        <taxon>Eukaryota</taxon>
        <taxon>Viridiplantae</taxon>
        <taxon>Streptophyta</taxon>
        <taxon>Embryophyta</taxon>
        <taxon>Tracheophyta</taxon>
        <taxon>Spermatophyta</taxon>
        <taxon>Magnoliopsida</taxon>
        <taxon>Ranunculales</taxon>
        <taxon>Menispermaceae</taxon>
        <taxon>Menispermoideae</taxon>
        <taxon>Cissampelideae</taxon>
        <taxon>Stephania</taxon>
    </lineage>
</organism>
<dbReference type="Proteomes" id="UP001417504">
    <property type="component" value="Unassembled WGS sequence"/>
</dbReference>
<protein>
    <submittedName>
        <fullName evidence="2">Uncharacterized protein</fullName>
    </submittedName>
</protein>
<proteinExistence type="predicted"/>
<accession>A0AAP0PQI5</accession>
<sequence>MGSSPSDVSSITNTLLDKLNIDNTFEEFLNTNCSMCGCAVDLRRPPRGSRVTRSRYPNGPCLANSPKRKHSKPTSNLRETNVIAKAFKMRWKMCHLPKGKCGIGNREVAEDALGSRSCHTGHDSSDLNRSETFSFIQLRAVVRFIISTTYLLPRMHLLSLNSAPTSMCSSVPAQLQHMTLRCLQPRVDTNKNHVPQYDQIVRLRRAGTPSYRHDFRTNEGNVVSSWNADDELSTFCVGAILILNRQKIIKETNSIDDLIKVQMECKRFDIISFVSLKKRAMRKFARQQEPSGVYTTVLPTGVTRARIYLLILLQKLRHCVSQNGTASAITQFPSSIFPKQTSRSKSNHPS</sequence>
<gene>
    <name evidence="2" type="ORF">Sjap_000518</name>
</gene>
<reference evidence="2 3" key="1">
    <citation type="submission" date="2024-01" db="EMBL/GenBank/DDBJ databases">
        <title>Genome assemblies of Stephania.</title>
        <authorList>
            <person name="Yang L."/>
        </authorList>
    </citation>
    <scope>NUCLEOTIDE SEQUENCE [LARGE SCALE GENOMIC DNA]</scope>
    <source>
        <strain evidence="2">QJT</strain>
        <tissue evidence="2">Leaf</tissue>
    </source>
</reference>